<evidence type="ECO:0000256" key="1">
    <source>
        <dbReference type="SAM" id="Phobius"/>
    </source>
</evidence>
<sequence>ISLCLLLFYVSKPFQPSSVFPFLFVLVSCCLQQVCSFIVNTVTLALLWIDCCAYLQSCLCDCRPFSFVQTHYVGLTVVFCCVGAVCTLARGPVLEG</sequence>
<feature type="non-terminal residue" evidence="2">
    <location>
        <position position="96"/>
    </location>
</feature>
<gene>
    <name evidence="2" type="primary">Nfu_g_1_017734</name>
</gene>
<organism evidence="2">
    <name type="scientific">Nothobranchius korthausae</name>
    <dbReference type="NCBI Taxonomy" id="1143690"/>
    <lineage>
        <taxon>Eukaryota</taxon>
        <taxon>Metazoa</taxon>
        <taxon>Chordata</taxon>
        <taxon>Craniata</taxon>
        <taxon>Vertebrata</taxon>
        <taxon>Euteleostomi</taxon>
        <taxon>Actinopterygii</taxon>
        <taxon>Neopterygii</taxon>
        <taxon>Teleostei</taxon>
        <taxon>Neoteleostei</taxon>
        <taxon>Acanthomorphata</taxon>
        <taxon>Ovalentaria</taxon>
        <taxon>Atherinomorphae</taxon>
        <taxon>Cyprinodontiformes</taxon>
        <taxon>Nothobranchiidae</taxon>
        <taxon>Nothobranchius</taxon>
    </lineage>
</organism>
<keyword evidence="1" id="KW-0472">Membrane</keyword>
<reference evidence="2" key="2">
    <citation type="submission" date="2016-06" db="EMBL/GenBank/DDBJ databases">
        <title>The genome of a short-lived fish provides insights into sex chromosome evolution and the genetic control of aging.</title>
        <authorList>
            <person name="Reichwald K."/>
            <person name="Felder M."/>
            <person name="Petzold A."/>
            <person name="Koch P."/>
            <person name="Groth M."/>
            <person name="Platzer M."/>
        </authorList>
    </citation>
    <scope>NUCLEOTIDE SEQUENCE</scope>
    <source>
        <tissue evidence="2">Brain</tissue>
    </source>
</reference>
<feature type="transmembrane region" description="Helical" evidence="1">
    <location>
        <begin position="20"/>
        <end position="49"/>
    </location>
</feature>
<keyword evidence="1" id="KW-0812">Transmembrane</keyword>
<reference evidence="2" key="1">
    <citation type="submission" date="2016-05" db="EMBL/GenBank/DDBJ databases">
        <authorList>
            <person name="Lavstsen T."/>
            <person name="Jespersen J.S."/>
        </authorList>
    </citation>
    <scope>NUCLEOTIDE SEQUENCE</scope>
    <source>
        <tissue evidence="2">Brain</tissue>
    </source>
</reference>
<accession>A0A1A8F162</accession>
<dbReference type="AlphaFoldDB" id="A0A1A8F162"/>
<dbReference type="EMBL" id="HAEB01005989">
    <property type="protein sequence ID" value="SBQ52516.1"/>
    <property type="molecule type" value="Transcribed_RNA"/>
</dbReference>
<feature type="transmembrane region" description="Helical" evidence="1">
    <location>
        <begin position="70"/>
        <end position="90"/>
    </location>
</feature>
<proteinExistence type="predicted"/>
<evidence type="ECO:0000313" key="2">
    <source>
        <dbReference type="EMBL" id="SBQ52516.1"/>
    </source>
</evidence>
<feature type="non-terminal residue" evidence="2">
    <location>
        <position position="1"/>
    </location>
</feature>
<name>A0A1A8F162_9TELE</name>
<keyword evidence="1" id="KW-1133">Transmembrane helix</keyword>
<protein>
    <submittedName>
        <fullName evidence="2">Uncharacterized protein</fullName>
    </submittedName>
</protein>